<sequence length="99" mass="11316">MKSADTFAGAFEIKATMELYGVNIQTYEPIPAAFDEPTEYKKKFFHNLCPPSDCTIHLVHLDGQYGRHRRLLHYDVFKPDVQLENGLTLSLPLHVLNPT</sequence>
<comment type="caution">
    <text evidence="1">The sequence shown here is derived from an EMBL/GenBank/DDBJ whole genome shotgun (WGS) entry which is preliminary data.</text>
</comment>
<dbReference type="EMBL" id="BRXZ01006382">
    <property type="protein sequence ID" value="GMH59940.1"/>
    <property type="molecule type" value="Genomic_DNA"/>
</dbReference>
<gene>
    <name evidence="1" type="ORF">TrRE_jg815</name>
</gene>
<dbReference type="Proteomes" id="UP001165082">
    <property type="component" value="Unassembled WGS sequence"/>
</dbReference>
<accession>A0A9W6ZZF1</accession>
<reference evidence="1" key="1">
    <citation type="submission" date="2022-07" db="EMBL/GenBank/DDBJ databases">
        <title>Genome analysis of Parmales, a sister group of diatoms, reveals the evolutionary specialization of diatoms from phago-mixotrophs to photoautotrophs.</title>
        <authorList>
            <person name="Ban H."/>
            <person name="Sato S."/>
            <person name="Yoshikawa S."/>
            <person name="Kazumasa Y."/>
            <person name="Nakamura Y."/>
            <person name="Ichinomiya M."/>
            <person name="Saitoh K."/>
            <person name="Sato N."/>
            <person name="Blanc-Mathieu R."/>
            <person name="Endo H."/>
            <person name="Kuwata A."/>
            <person name="Ogata H."/>
        </authorList>
    </citation>
    <scope>NUCLEOTIDE SEQUENCE</scope>
</reference>
<dbReference type="AlphaFoldDB" id="A0A9W6ZZF1"/>
<name>A0A9W6ZZF1_9STRA</name>
<organism evidence="1 2">
    <name type="scientific">Triparma retinervis</name>
    <dbReference type="NCBI Taxonomy" id="2557542"/>
    <lineage>
        <taxon>Eukaryota</taxon>
        <taxon>Sar</taxon>
        <taxon>Stramenopiles</taxon>
        <taxon>Ochrophyta</taxon>
        <taxon>Bolidophyceae</taxon>
        <taxon>Parmales</taxon>
        <taxon>Triparmaceae</taxon>
        <taxon>Triparma</taxon>
    </lineage>
</organism>
<proteinExistence type="predicted"/>
<keyword evidence="2" id="KW-1185">Reference proteome</keyword>
<evidence type="ECO:0000313" key="2">
    <source>
        <dbReference type="Proteomes" id="UP001165082"/>
    </source>
</evidence>
<dbReference type="OrthoDB" id="409956at2759"/>
<evidence type="ECO:0000313" key="1">
    <source>
        <dbReference type="EMBL" id="GMH59940.1"/>
    </source>
</evidence>
<protein>
    <submittedName>
        <fullName evidence="1">Uncharacterized protein</fullName>
    </submittedName>
</protein>